<proteinExistence type="predicted"/>
<dbReference type="Proteomes" id="UP000305778">
    <property type="component" value="Unassembled WGS sequence"/>
</dbReference>
<reference evidence="2 3" key="1">
    <citation type="submission" date="2019-04" db="EMBL/GenBank/DDBJ databases">
        <title>Streptomyces oryziradicis sp. nov., a novel actinomycete isolated from rhizosphere soil of rice (Oryza sativa L.).</title>
        <authorList>
            <person name="Li C."/>
        </authorList>
    </citation>
    <scope>NUCLEOTIDE SEQUENCE [LARGE SCALE GENOMIC DNA]</scope>
    <source>
        <strain evidence="2 3">NEAU-C40</strain>
    </source>
</reference>
<evidence type="ECO:0000313" key="2">
    <source>
        <dbReference type="EMBL" id="TKA11099.1"/>
    </source>
</evidence>
<accession>A0A4V5N092</accession>
<dbReference type="RefSeq" id="WP_136723982.1">
    <property type="nucleotide sequence ID" value="NZ_SUMC01000010.1"/>
</dbReference>
<sequence length="277" mass="29144">MNAGPEAAGSAVRAWRMLAELAQRAPRAMQLAPGAGEDEIAAWGVPLPEDVRQLVRRVRGFRVGAPEEAAVYRLAPERGLTPGGWSIGPPGSAHLLHEAGGNALFVDVDCASGAWGRVFAATADFRETWAYVAPSLVDWVTGLARAALGAAPDEEPVLERLAEAAHVFSYRPDLRGVPVLQARPGADPELAAVLAGLPDEALVVDLREVAAPATLHLPSPPGLRGGHIEFQRRLGGRFAVGFPRTPAGRPGPGQRVRSTTTGAWSEAPLPLRASRST</sequence>
<dbReference type="EMBL" id="SUMC01000010">
    <property type="protein sequence ID" value="TKA11099.1"/>
    <property type="molecule type" value="Genomic_DNA"/>
</dbReference>
<comment type="caution">
    <text evidence="2">The sequence shown here is derived from an EMBL/GenBank/DDBJ whole genome shotgun (WGS) entry which is preliminary data.</text>
</comment>
<evidence type="ECO:0000313" key="3">
    <source>
        <dbReference type="Proteomes" id="UP000305778"/>
    </source>
</evidence>
<organism evidence="2 3">
    <name type="scientific">Actinacidiphila oryziradicis</name>
    <dbReference type="NCBI Taxonomy" id="2571141"/>
    <lineage>
        <taxon>Bacteria</taxon>
        <taxon>Bacillati</taxon>
        <taxon>Actinomycetota</taxon>
        <taxon>Actinomycetes</taxon>
        <taxon>Kitasatosporales</taxon>
        <taxon>Streptomycetaceae</taxon>
        <taxon>Actinacidiphila</taxon>
    </lineage>
</organism>
<gene>
    <name evidence="2" type="ORF">FCI23_14250</name>
</gene>
<protein>
    <submittedName>
        <fullName evidence="2">SMI1/KNR4 family protein</fullName>
    </submittedName>
</protein>
<evidence type="ECO:0000256" key="1">
    <source>
        <dbReference type="SAM" id="MobiDB-lite"/>
    </source>
</evidence>
<name>A0A4V5N092_9ACTN</name>
<dbReference type="OrthoDB" id="4316308at2"/>
<feature type="region of interest" description="Disordered" evidence="1">
    <location>
        <begin position="242"/>
        <end position="277"/>
    </location>
</feature>
<dbReference type="AlphaFoldDB" id="A0A4V5N092"/>
<keyword evidence="3" id="KW-1185">Reference proteome</keyword>